<reference evidence="5" key="1">
    <citation type="submission" date="2016-11" db="UniProtKB">
        <authorList>
            <consortium name="WormBaseParasite"/>
        </authorList>
    </citation>
    <scope>IDENTIFICATION</scope>
</reference>
<evidence type="ECO:0000256" key="2">
    <source>
        <dbReference type="SAM" id="Phobius"/>
    </source>
</evidence>
<sequence>MLFSIASLKLLAFFVLLPLVSDLAMANFAEKFAGAVAGVVGKDHPIWEFAMAAGFDFSNKTEDLLNLSMTATPKINGGPTTATDPMETCADDGSLFDSALGGTVTALLIILLWHIVRICCCMSKSKPPPPPPPPSRAPPTAAKSGTNLVSGSASVRSQSINLKSTRSVRGTGATISA</sequence>
<dbReference type="AlphaFoldDB" id="A0A1I8B6W9"/>
<feature type="region of interest" description="Disordered" evidence="1">
    <location>
        <begin position="125"/>
        <end position="177"/>
    </location>
</feature>
<feature type="chain" id="PRO_5009315520" evidence="3">
    <location>
        <begin position="27"/>
        <end position="177"/>
    </location>
</feature>
<keyword evidence="2" id="KW-1133">Transmembrane helix</keyword>
<dbReference type="Proteomes" id="UP000095281">
    <property type="component" value="Unplaced"/>
</dbReference>
<protein>
    <submittedName>
        <fullName evidence="5">Secreted protein</fullName>
    </submittedName>
</protein>
<feature type="compositionally biased region" description="Polar residues" evidence="1">
    <location>
        <begin position="145"/>
        <end position="177"/>
    </location>
</feature>
<keyword evidence="2" id="KW-0812">Transmembrane</keyword>
<keyword evidence="3" id="KW-0732">Signal</keyword>
<organism evidence="4 5">
    <name type="scientific">Meloidogyne hapla</name>
    <name type="common">Root-knot nematode worm</name>
    <dbReference type="NCBI Taxonomy" id="6305"/>
    <lineage>
        <taxon>Eukaryota</taxon>
        <taxon>Metazoa</taxon>
        <taxon>Ecdysozoa</taxon>
        <taxon>Nematoda</taxon>
        <taxon>Chromadorea</taxon>
        <taxon>Rhabditida</taxon>
        <taxon>Tylenchina</taxon>
        <taxon>Tylenchomorpha</taxon>
        <taxon>Tylenchoidea</taxon>
        <taxon>Meloidogynidae</taxon>
        <taxon>Meloidogyninae</taxon>
        <taxon>Meloidogyne</taxon>
    </lineage>
</organism>
<evidence type="ECO:0000256" key="1">
    <source>
        <dbReference type="SAM" id="MobiDB-lite"/>
    </source>
</evidence>
<evidence type="ECO:0000313" key="4">
    <source>
        <dbReference type="Proteomes" id="UP000095281"/>
    </source>
</evidence>
<evidence type="ECO:0000313" key="5">
    <source>
        <dbReference type="WBParaSite" id="MhA1_Contig1548.frz3.gene3"/>
    </source>
</evidence>
<keyword evidence="4" id="KW-1185">Reference proteome</keyword>
<proteinExistence type="predicted"/>
<dbReference type="WBParaSite" id="MhA1_Contig1548.frz3.gene3">
    <property type="protein sequence ID" value="MhA1_Contig1548.frz3.gene3"/>
    <property type="gene ID" value="MhA1_Contig1548.frz3.gene3"/>
</dbReference>
<feature type="transmembrane region" description="Helical" evidence="2">
    <location>
        <begin position="95"/>
        <end position="116"/>
    </location>
</feature>
<feature type="compositionally biased region" description="Pro residues" evidence="1">
    <location>
        <begin position="126"/>
        <end position="137"/>
    </location>
</feature>
<evidence type="ECO:0000256" key="3">
    <source>
        <dbReference type="SAM" id="SignalP"/>
    </source>
</evidence>
<name>A0A1I8B6W9_MELHA</name>
<keyword evidence="2" id="KW-0472">Membrane</keyword>
<accession>A0A1I8B6W9</accession>
<feature type="signal peptide" evidence="3">
    <location>
        <begin position="1"/>
        <end position="26"/>
    </location>
</feature>